<comment type="caution">
    <text evidence="6">The sequence shown here is derived from an EMBL/GenBank/DDBJ whole genome shotgun (WGS) entry which is preliminary data.</text>
</comment>
<dbReference type="GO" id="GO:0009249">
    <property type="term" value="P:protein lipoylation"/>
    <property type="evidence" value="ECO:0007669"/>
    <property type="project" value="UniProtKB-UniRule"/>
</dbReference>
<evidence type="ECO:0000256" key="4">
    <source>
        <dbReference type="PIRSR" id="PIRSR617453-50"/>
    </source>
</evidence>
<reference evidence="6" key="2">
    <citation type="journal article" date="2021" name="Data Brief">
        <title>Draft genome sequence data of the facultative, thermophilic, xylanolytic bacterium Paenibacillus sp. strain DA-C8.</title>
        <authorList>
            <person name="Chhe C."/>
            <person name="Uke A."/>
            <person name="Baramee S."/>
            <person name="Ungkulpasvich U."/>
            <person name="Tachaapaikoon C."/>
            <person name="Pason P."/>
            <person name="Waeonukul R."/>
            <person name="Ratanakhanokchai K."/>
            <person name="Kosugi A."/>
        </authorList>
    </citation>
    <scope>NUCLEOTIDE SEQUENCE</scope>
    <source>
        <strain evidence="6">DA-C8</strain>
    </source>
</reference>
<dbReference type="AlphaFoldDB" id="A0A916QDW5"/>
<dbReference type="InterPro" id="IPR003016">
    <property type="entry name" value="2-oxoA_DH_lipoyl-BS"/>
</dbReference>
<dbReference type="InterPro" id="IPR011053">
    <property type="entry name" value="Single_hybrid_motif"/>
</dbReference>
<dbReference type="HAMAP" id="MF_00272">
    <property type="entry name" value="GcvH"/>
    <property type="match status" value="1"/>
</dbReference>
<organism evidence="6 7">
    <name type="scientific">Insulibacter thermoxylanivorax</name>
    <dbReference type="NCBI Taxonomy" id="2749268"/>
    <lineage>
        <taxon>Bacteria</taxon>
        <taxon>Bacillati</taxon>
        <taxon>Bacillota</taxon>
        <taxon>Bacilli</taxon>
        <taxon>Bacillales</taxon>
        <taxon>Paenibacillaceae</taxon>
        <taxon>Insulibacter</taxon>
    </lineage>
</organism>
<dbReference type="GO" id="GO:0005960">
    <property type="term" value="C:glycine cleavage complex"/>
    <property type="evidence" value="ECO:0007669"/>
    <property type="project" value="InterPro"/>
</dbReference>
<dbReference type="Gene3D" id="2.40.50.100">
    <property type="match status" value="1"/>
</dbReference>
<dbReference type="SUPFAM" id="SSF51230">
    <property type="entry name" value="Single hybrid motif"/>
    <property type="match status" value="1"/>
</dbReference>
<evidence type="ECO:0000256" key="2">
    <source>
        <dbReference type="ARBA" id="ARBA00022823"/>
    </source>
</evidence>
<dbReference type="PROSITE" id="PS00189">
    <property type="entry name" value="LIPOYL"/>
    <property type="match status" value="1"/>
</dbReference>
<evidence type="ECO:0000256" key="1">
    <source>
        <dbReference type="ARBA" id="ARBA00009249"/>
    </source>
</evidence>
<comment type="function">
    <text evidence="3">Is also involved in protein lipoylation via its role as an octanoyl/lipoyl carrier protein intermediate.</text>
</comment>
<dbReference type="InterPro" id="IPR000089">
    <property type="entry name" value="Biotin_lipoyl"/>
</dbReference>
<name>A0A916QDW5_9BACL</name>
<dbReference type="NCBIfam" id="TIGR00527">
    <property type="entry name" value="gcvH"/>
    <property type="match status" value="1"/>
</dbReference>
<dbReference type="PANTHER" id="PTHR11715:SF3">
    <property type="entry name" value="GLYCINE CLEAVAGE SYSTEM H PROTEIN-RELATED"/>
    <property type="match status" value="1"/>
</dbReference>
<reference evidence="6" key="1">
    <citation type="submission" date="2020-08" db="EMBL/GenBank/DDBJ databases">
        <authorList>
            <person name="Uke A."/>
            <person name="Chhe C."/>
            <person name="Baramee S."/>
            <person name="Kosugi A."/>
        </authorList>
    </citation>
    <scope>NUCLEOTIDE SEQUENCE</scope>
    <source>
        <strain evidence="6">DA-C8</strain>
    </source>
</reference>
<sequence length="129" mass="13940">MEIPAALKYSEDHQWVRVEGSRVVIGMTEFAVSELGEIVFVELPRVGDPVTGGQPFGSVESVKTVSELYAPVSGKVAAINEALADTPGKVNEAPYGDGWLIAIEYTDASELEKLWSADKYRETYGGTEA</sequence>
<dbReference type="PROSITE" id="PS50968">
    <property type="entry name" value="BIOTINYL_LIPOYL"/>
    <property type="match status" value="1"/>
</dbReference>
<accession>A0A916QDW5</accession>
<dbReference type="CDD" id="cd06848">
    <property type="entry name" value="GCS_H"/>
    <property type="match status" value="1"/>
</dbReference>
<evidence type="ECO:0000259" key="5">
    <source>
        <dbReference type="PROSITE" id="PS50968"/>
    </source>
</evidence>
<dbReference type="Proteomes" id="UP000654993">
    <property type="component" value="Unassembled WGS sequence"/>
</dbReference>
<gene>
    <name evidence="3 6" type="primary">gcvH</name>
    <name evidence="6" type="ORF">PRECH8_22470</name>
</gene>
<dbReference type="PANTHER" id="PTHR11715">
    <property type="entry name" value="GLYCINE CLEAVAGE SYSTEM H PROTEIN"/>
    <property type="match status" value="1"/>
</dbReference>
<keyword evidence="7" id="KW-1185">Reference proteome</keyword>
<evidence type="ECO:0000313" key="6">
    <source>
        <dbReference type="EMBL" id="GFR38951.1"/>
    </source>
</evidence>
<feature type="domain" description="Lipoyl-binding" evidence="5">
    <location>
        <begin position="22"/>
        <end position="104"/>
    </location>
</feature>
<feature type="modified residue" description="N6-lipoyllysine" evidence="3 4">
    <location>
        <position position="63"/>
    </location>
</feature>
<dbReference type="GO" id="GO:0005829">
    <property type="term" value="C:cytosol"/>
    <property type="evidence" value="ECO:0007669"/>
    <property type="project" value="TreeGrafter"/>
</dbReference>
<dbReference type="InterPro" id="IPR002930">
    <property type="entry name" value="GCV_H"/>
</dbReference>
<dbReference type="GO" id="GO:0019464">
    <property type="term" value="P:glycine decarboxylation via glycine cleavage system"/>
    <property type="evidence" value="ECO:0007669"/>
    <property type="project" value="UniProtKB-UniRule"/>
</dbReference>
<dbReference type="NCBIfam" id="NF002270">
    <property type="entry name" value="PRK01202.1"/>
    <property type="match status" value="1"/>
</dbReference>
<comment type="similarity">
    <text evidence="1 3">Belongs to the GcvH family.</text>
</comment>
<comment type="function">
    <text evidence="3">The glycine cleavage system catalyzes the degradation of glycine. The H protein shuttles the methylamine group of glycine from the P protein to the T protein.</text>
</comment>
<comment type="subunit">
    <text evidence="3">The glycine cleavage system is composed of four proteins: P, T, L and H.</text>
</comment>
<proteinExistence type="inferred from homology"/>
<dbReference type="InterPro" id="IPR033753">
    <property type="entry name" value="GCV_H/Fam206"/>
</dbReference>
<evidence type="ECO:0000313" key="7">
    <source>
        <dbReference type="Proteomes" id="UP000654993"/>
    </source>
</evidence>
<evidence type="ECO:0000256" key="3">
    <source>
        <dbReference type="HAMAP-Rule" id="MF_00272"/>
    </source>
</evidence>
<dbReference type="EMBL" id="BMAQ01000031">
    <property type="protein sequence ID" value="GFR38951.1"/>
    <property type="molecule type" value="Genomic_DNA"/>
</dbReference>
<protein>
    <recommendedName>
        <fullName evidence="3">Glycine cleavage system H protein</fullName>
    </recommendedName>
    <alternativeName>
        <fullName evidence="3">Octanoyl/lipoyl carrier protein</fullName>
    </alternativeName>
</protein>
<dbReference type="RefSeq" id="WP_200967167.1">
    <property type="nucleotide sequence ID" value="NZ_BMAQ01000031.1"/>
</dbReference>
<dbReference type="InterPro" id="IPR017453">
    <property type="entry name" value="GCV_H_sub"/>
</dbReference>
<dbReference type="Pfam" id="PF01597">
    <property type="entry name" value="GCV_H"/>
    <property type="match status" value="1"/>
</dbReference>
<keyword evidence="2 3" id="KW-0450">Lipoyl</keyword>
<comment type="cofactor">
    <cofactor evidence="3">
        <name>(R)-lipoate</name>
        <dbReference type="ChEBI" id="CHEBI:83088"/>
    </cofactor>
    <text evidence="3">Binds 1 lipoyl cofactor covalently.</text>
</comment>